<evidence type="ECO:0000256" key="1">
    <source>
        <dbReference type="SAM" id="Phobius"/>
    </source>
</evidence>
<evidence type="ECO:0000313" key="3">
    <source>
        <dbReference type="Proteomes" id="UP000177745"/>
    </source>
</evidence>
<keyword evidence="1" id="KW-0812">Transmembrane</keyword>
<dbReference type="EMBL" id="MGKY01000003">
    <property type="protein sequence ID" value="OGN34286.1"/>
    <property type="molecule type" value="Genomic_DNA"/>
</dbReference>
<name>A0A1F8HBJ0_9BACT</name>
<reference evidence="2 3" key="1">
    <citation type="journal article" date="2016" name="Nat. Commun.">
        <title>Thousands of microbial genomes shed light on interconnected biogeochemical processes in an aquifer system.</title>
        <authorList>
            <person name="Anantharaman K."/>
            <person name="Brown C.T."/>
            <person name="Hug L.A."/>
            <person name="Sharon I."/>
            <person name="Castelle C.J."/>
            <person name="Probst A.J."/>
            <person name="Thomas B.C."/>
            <person name="Singh A."/>
            <person name="Wilkins M.J."/>
            <person name="Karaoz U."/>
            <person name="Brodie E.L."/>
            <person name="Williams K.H."/>
            <person name="Hubbard S.S."/>
            <person name="Banfield J.F."/>
        </authorList>
    </citation>
    <scope>NUCLEOTIDE SEQUENCE [LARGE SCALE GENOMIC DNA]</scope>
</reference>
<feature type="transmembrane region" description="Helical" evidence="1">
    <location>
        <begin position="9"/>
        <end position="29"/>
    </location>
</feature>
<gene>
    <name evidence="2" type="ORF">A3G51_00270</name>
</gene>
<dbReference type="Proteomes" id="UP000177745">
    <property type="component" value="Unassembled WGS sequence"/>
</dbReference>
<protein>
    <submittedName>
        <fullName evidence="2">Uncharacterized protein</fullName>
    </submittedName>
</protein>
<organism evidence="2 3">
    <name type="scientific">Candidatus Yanofskybacteria bacterium RIFCSPLOWO2_12_FULL_43_11b</name>
    <dbReference type="NCBI Taxonomy" id="1802710"/>
    <lineage>
        <taxon>Bacteria</taxon>
        <taxon>Candidatus Yanofskyibacteriota</taxon>
    </lineage>
</organism>
<sequence>MKGELVNRLICLLGFFYVVYVLINLGNLLTRIKNQFEDSELKWSYTHEWVVAGIIHSLAEVVVFLLLSFPATIHCIVVLPSIFQEVYKKHKLQPRE</sequence>
<proteinExistence type="predicted"/>
<keyword evidence="1" id="KW-1133">Transmembrane helix</keyword>
<feature type="transmembrane region" description="Helical" evidence="1">
    <location>
        <begin position="49"/>
        <end position="82"/>
    </location>
</feature>
<keyword evidence="1" id="KW-0472">Membrane</keyword>
<evidence type="ECO:0000313" key="2">
    <source>
        <dbReference type="EMBL" id="OGN34286.1"/>
    </source>
</evidence>
<dbReference type="AlphaFoldDB" id="A0A1F8HBJ0"/>
<comment type="caution">
    <text evidence="2">The sequence shown here is derived from an EMBL/GenBank/DDBJ whole genome shotgun (WGS) entry which is preliminary data.</text>
</comment>
<accession>A0A1F8HBJ0</accession>